<evidence type="ECO:0000313" key="4">
    <source>
        <dbReference type="Proteomes" id="UP001180551"/>
    </source>
</evidence>
<dbReference type="RefSeq" id="WP_311622788.1">
    <property type="nucleotide sequence ID" value="NZ_JAVRFE010000006.1"/>
</dbReference>
<proteinExistence type="predicted"/>
<protein>
    <submittedName>
        <fullName evidence="3">PRC-barrel domain-containing protein</fullName>
    </submittedName>
</protein>
<dbReference type="Pfam" id="PF05239">
    <property type="entry name" value="PRC"/>
    <property type="match status" value="1"/>
</dbReference>
<feature type="domain" description="PRC-barrel" evidence="2">
    <location>
        <begin position="12"/>
        <end position="76"/>
    </location>
</feature>
<accession>A0ABU2T5E3</accession>
<dbReference type="Gene3D" id="3.90.50.10">
    <property type="entry name" value="Photosynthetic Reaction Center, subunit H, domain 2"/>
    <property type="match status" value="1"/>
</dbReference>
<evidence type="ECO:0000313" key="3">
    <source>
        <dbReference type="EMBL" id="MDT0455445.1"/>
    </source>
</evidence>
<reference evidence="3" key="1">
    <citation type="submission" date="2024-05" db="EMBL/GenBank/DDBJ databases">
        <title>30 novel species of actinomycetes from the DSMZ collection.</title>
        <authorList>
            <person name="Nouioui I."/>
        </authorList>
    </citation>
    <scope>NUCLEOTIDE SEQUENCE</scope>
    <source>
        <strain evidence="3">DSM 41527</strain>
    </source>
</reference>
<feature type="compositionally biased region" description="Basic and acidic residues" evidence="1">
    <location>
        <begin position="80"/>
        <end position="92"/>
    </location>
</feature>
<keyword evidence="4" id="KW-1185">Reference proteome</keyword>
<dbReference type="EMBL" id="JAVRFE010000006">
    <property type="protein sequence ID" value="MDT0455445.1"/>
    <property type="molecule type" value="Genomic_DNA"/>
</dbReference>
<gene>
    <name evidence="3" type="ORF">RM550_06795</name>
</gene>
<comment type="caution">
    <text evidence="3">The sequence shown here is derived from an EMBL/GenBank/DDBJ whole genome shotgun (WGS) entry which is preliminary data.</text>
</comment>
<dbReference type="InterPro" id="IPR011033">
    <property type="entry name" value="PRC_barrel-like_sf"/>
</dbReference>
<dbReference type="Proteomes" id="UP001180551">
    <property type="component" value="Unassembled WGS sequence"/>
</dbReference>
<name>A0ABU2T5E3_9ACTN</name>
<feature type="region of interest" description="Disordered" evidence="1">
    <location>
        <begin position="80"/>
        <end position="145"/>
    </location>
</feature>
<dbReference type="InterPro" id="IPR014747">
    <property type="entry name" value="Bac_photo_RC_H_C"/>
</dbReference>
<dbReference type="InterPro" id="IPR027275">
    <property type="entry name" value="PRC-brl_dom"/>
</dbReference>
<dbReference type="SUPFAM" id="SSF50346">
    <property type="entry name" value="PRC-barrel domain"/>
    <property type="match status" value="1"/>
</dbReference>
<evidence type="ECO:0000256" key="1">
    <source>
        <dbReference type="SAM" id="MobiDB-lite"/>
    </source>
</evidence>
<organism evidence="3 4">
    <name type="scientific">Streptomyces mooreae</name>
    <dbReference type="NCBI Taxonomy" id="3075523"/>
    <lineage>
        <taxon>Bacteria</taxon>
        <taxon>Bacillati</taxon>
        <taxon>Actinomycetota</taxon>
        <taxon>Actinomycetes</taxon>
        <taxon>Kitasatosporales</taxon>
        <taxon>Streptomycetaceae</taxon>
        <taxon>Streptomyces</taxon>
    </lineage>
</organism>
<sequence length="145" mass="14915">MEAPLGGAPGSLTGLHVVDADGAKVGKVQQVYRDDATNDPEWITVRTGLFGMKETFIPLAGVRRTGDDLHVPHAKETVKAAPRIDADGHLDPSEEDELYRHYGMARPGTAGPGDTSGPGERADPGSGGAPDPGSGTPNPDDPPGG</sequence>
<evidence type="ECO:0000259" key="2">
    <source>
        <dbReference type="Pfam" id="PF05239"/>
    </source>
</evidence>